<dbReference type="EMBL" id="JACZZA010000001">
    <property type="protein sequence ID" value="MBE1159070.1"/>
    <property type="molecule type" value="Genomic_DNA"/>
</dbReference>
<comment type="caution">
    <text evidence="12">The sequence shown here is derived from an EMBL/GenBank/DDBJ whole genome shotgun (WGS) entry which is preliminary data.</text>
</comment>
<sequence>MPSASLAVARRPHPDMVRVAALSAAITLNLAALLFATRPLAPQLAQVIDNVRVETVRLIDPPPKQQPLPPDIVVKPFVKHVPVPVHIPVVQKELPPPAVTTPPTTEPSTNSKPVDTAPPVVAPPSIAPGVTSLAYRASPLHFPAQAIRSHMEGTVHLLVLVDASGKPVDVKVEQSSGYPLLDKSAREQVLSSWQFQPAVIDGHAVKAWARVPVSFALQQL</sequence>
<evidence type="ECO:0000256" key="7">
    <source>
        <dbReference type="ARBA" id="ARBA00022927"/>
    </source>
</evidence>
<keyword evidence="13" id="KW-1185">Reference proteome</keyword>
<dbReference type="PROSITE" id="PS52015">
    <property type="entry name" value="TONB_CTD"/>
    <property type="match status" value="1"/>
</dbReference>
<name>A0ABR9G4W3_9GAMM</name>
<dbReference type="NCBIfam" id="TIGR01352">
    <property type="entry name" value="tonB_Cterm"/>
    <property type="match status" value="1"/>
</dbReference>
<evidence type="ECO:0000256" key="4">
    <source>
        <dbReference type="ARBA" id="ARBA00022475"/>
    </source>
</evidence>
<accession>A0ABR9G4W3</accession>
<dbReference type="Pfam" id="PF03544">
    <property type="entry name" value="TonB_C"/>
    <property type="match status" value="1"/>
</dbReference>
<evidence type="ECO:0000313" key="13">
    <source>
        <dbReference type="Proteomes" id="UP000651010"/>
    </source>
</evidence>
<dbReference type="PANTHER" id="PTHR33446">
    <property type="entry name" value="PROTEIN TONB-RELATED"/>
    <property type="match status" value="1"/>
</dbReference>
<feature type="region of interest" description="Disordered" evidence="10">
    <location>
        <begin position="94"/>
        <end position="120"/>
    </location>
</feature>
<evidence type="ECO:0000313" key="12">
    <source>
        <dbReference type="EMBL" id="MBE1159070.1"/>
    </source>
</evidence>
<gene>
    <name evidence="12" type="ORF">IGX34_01660</name>
</gene>
<comment type="subcellular location">
    <subcellularLocation>
        <location evidence="1">Cell inner membrane</location>
        <topology evidence="1">Single-pass membrane protein</topology>
        <orientation evidence="1">Periplasmic side</orientation>
    </subcellularLocation>
</comment>
<evidence type="ECO:0000256" key="8">
    <source>
        <dbReference type="ARBA" id="ARBA00022989"/>
    </source>
</evidence>
<dbReference type="RefSeq" id="WP_192553916.1">
    <property type="nucleotide sequence ID" value="NZ_JACZZA010000001.1"/>
</dbReference>
<dbReference type="Proteomes" id="UP000651010">
    <property type="component" value="Unassembled WGS sequence"/>
</dbReference>
<keyword evidence="7" id="KW-0653">Protein transport</keyword>
<dbReference type="InterPro" id="IPR037682">
    <property type="entry name" value="TonB_C"/>
</dbReference>
<keyword evidence="8" id="KW-1133">Transmembrane helix</keyword>
<evidence type="ECO:0000256" key="9">
    <source>
        <dbReference type="ARBA" id="ARBA00023136"/>
    </source>
</evidence>
<evidence type="ECO:0000256" key="5">
    <source>
        <dbReference type="ARBA" id="ARBA00022519"/>
    </source>
</evidence>
<keyword evidence="4" id="KW-1003">Cell membrane</keyword>
<proteinExistence type="inferred from homology"/>
<dbReference type="InterPro" id="IPR051045">
    <property type="entry name" value="TonB-dependent_transducer"/>
</dbReference>
<protein>
    <submittedName>
        <fullName evidence="12">Energy transducer TonB</fullName>
    </submittedName>
</protein>
<keyword evidence="9" id="KW-0472">Membrane</keyword>
<evidence type="ECO:0000256" key="2">
    <source>
        <dbReference type="ARBA" id="ARBA00006555"/>
    </source>
</evidence>
<evidence type="ECO:0000256" key="6">
    <source>
        <dbReference type="ARBA" id="ARBA00022692"/>
    </source>
</evidence>
<keyword evidence="5" id="KW-0997">Cell inner membrane</keyword>
<keyword evidence="3" id="KW-0813">Transport</keyword>
<evidence type="ECO:0000256" key="10">
    <source>
        <dbReference type="SAM" id="MobiDB-lite"/>
    </source>
</evidence>
<dbReference type="InterPro" id="IPR006260">
    <property type="entry name" value="TonB/TolA_C"/>
</dbReference>
<reference evidence="12 13" key="1">
    <citation type="submission" date="2020-09" db="EMBL/GenBank/DDBJ databases">
        <title>Dyella sp. 7MK23 isolated from forest soil.</title>
        <authorList>
            <person name="Fu J."/>
        </authorList>
    </citation>
    <scope>NUCLEOTIDE SEQUENCE [LARGE SCALE GENOMIC DNA]</scope>
    <source>
        <strain evidence="12 13">7MK23</strain>
    </source>
</reference>
<evidence type="ECO:0000256" key="1">
    <source>
        <dbReference type="ARBA" id="ARBA00004383"/>
    </source>
</evidence>
<organism evidence="12 13">
    <name type="scientific">Dyella acidiphila</name>
    <dbReference type="NCBI Taxonomy" id="2775866"/>
    <lineage>
        <taxon>Bacteria</taxon>
        <taxon>Pseudomonadati</taxon>
        <taxon>Pseudomonadota</taxon>
        <taxon>Gammaproteobacteria</taxon>
        <taxon>Lysobacterales</taxon>
        <taxon>Rhodanobacteraceae</taxon>
        <taxon>Dyella</taxon>
    </lineage>
</organism>
<keyword evidence="6" id="KW-0812">Transmembrane</keyword>
<evidence type="ECO:0000259" key="11">
    <source>
        <dbReference type="PROSITE" id="PS52015"/>
    </source>
</evidence>
<dbReference type="SUPFAM" id="SSF74653">
    <property type="entry name" value="TolA/TonB C-terminal domain"/>
    <property type="match status" value="1"/>
</dbReference>
<evidence type="ECO:0000256" key="3">
    <source>
        <dbReference type="ARBA" id="ARBA00022448"/>
    </source>
</evidence>
<dbReference type="Gene3D" id="3.30.1150.10">
    <property type="match status" value="1"/>
</dbReference>
<comment type="similarity">
    <text evidence="2">Belongs to the TonB family.</text>
</comment>
<dbReference type="PANTHER" id="PTHR33446:SF2">
    <property type="entry name" value="PROTEIN TONB"/>
    <property type="match status" value="1"/>
</dbReference>
<feature type="domain" description="TonB C-terminal" evidence="11">
    <location>
        <begin position="127"/>
        <end position="220"/>
    </location>
</feature>